<dbReference type="RefSeq" id="XP_033568886.1">
    <property type="nucleotide sequence ID" value="XM_033727048.1"/>
</dbReference>
<dbReference type="GO" id="GO:0016491">
    <property type="term" value="F:oxidoreductase activity"/>
    <property type="evidence" value="ECO:0007669"/>
    <property type="project" value="InterPro"/>
</dbReference>
<evidence type="ECO:0000313" key="3">
    <source>
        <dbReference type="Proteomes" id="UP000504636"/>
    </source>
</evidence>
<dbReference type="AlphaFoldDB" id="A0A6A6XZH4"/>
<sequence length="137" mass="15498">MSSTTETPIYVTILYHTSNTRFGMAYYLDHHIPLSKNEWGPYEMTSCVVCDTVKSSEYAVMVIATWRSIESWNKAQEADCTKAIVEDVKNYTDAEAVVLVGSVVGRENHVGTWKLERERRSGAETSGFWIYAIDTNS</sequence>
<dbReference type="NCBIfam" id="TIGR02118">
    <property type="entry name" value="EthD family reductase"/>
    <property type="match status" value="1"/>
</dbReference>
<reference evidence="4" key="2">
    <citation type="submission" date="2020-04" db="EMBL/GenBank/DDBJ databases">
        <authorList>
            <consortium name="NCBI Genome Project"/>
        </authorList>
    </citation>
    <scope>NUCLEOTIDE SEQUENCE</scope>
    <source>
        <strain evidence="4">CBS 304.34</strain>
    </source>
</reference>
<evidence type="ECO:0008006" key="5">
    <source>
        <dbReference type="Google" id="ProtNLM"/>
    </source>
</evidence>
<proteinExistence type="inferred from homology"/>
<organism evidence="2">
    <name type="scientific">Mytilinidion resinicola</name>
    <dbReference type="NCBI Taxonomy" id="574789"/>
    <lineage>
        <taxon>Eukaryota</taxon>
        <taxon>Fungi</taxon>
        <taxon>Dikarya</taxon>
        <taxon>Ascomycota</taxon>
        <taxon>Pezizomycotina</taxon>
        <taxon>Dothideomycetes</taxon>
        <taxon>Pleosporomycetidae</taxon>
        <taxon>Mytilinidiales</taxon>
        <taxon>Mytilinidiaceae</taxon>
        <taxon>Mytilinidion</taxon>
    </lineage>
</organism>
<dbReference type="GeneID" id="54467941"/>
<gene>
    <name evidence="2 4" type="ORF">BDZ99DRAFT_552185</name>
</gene>
<dbReference type="Proteomes" id="UP000504636">
    <property type="component" value="Unplaced"/>
</dbReference>
<evidence type="ECO:0000313" key="4">
    <source>
        <dbReference type="RefSeq" id="XP_033568886.1"/>
    </source>
</evidence>
<evidence type="ECO:0000256" key="1">
    <source>
        <dbReference type="ARBA" id="ARBA00005986"/>
    </source>
</evidence>
<evidence type="ECO:0000313" key="2">
    <source>
        <dbReference type="EMBL" id="KAF2801922.1"/>
    </source>
</evidence>
<dbReference type="InterPro" id="IPR011008">
    <property type="entry name" value="Dimeric_a/b-barrel"/>
</dbReference>
<protein>
    <recommendedName>
        <fullName evidence="5">ABM domain-containing protein</fullName>
    </recommendedName>
</protein>
<dbReference type="PANTHER" id="PTHR40260:SF2">
    <property type="entry name" value="BLR8190 PROTEIN"/>
    <property type="match status" value="1"/>
</dbReference>
<comment type="similarity">
    <text evidence="1">Belongs to the tpcK family.</text>
</comment>
<accession>A0A6A6XZH4</accession>
<dbReference type="InterPro" id="IPR009799">
    <property type="entry name" value="EthD_dom"/>
</dbReference>
<dbReference type="PANTHER" id="PTHR40260">
    <property type="entry name" value="BLR8190 PROTEIN"/>
    <property type="match status" value="1"/>
</dbReference>
<name>A0A6A6XZH4_9PEZI</name>
<dbReference type="SUPFAM" id="SSF54909">
    <property type="entry name" value="Dimeric alpha+beta barrel"/>
    <property type="match status" value="1"/>
</dbReference>
<keyword evidence="3" id="KW-1185">Reference proteome</keyword>
<reference evidence="4" key="3">
    <citation type="submission" date="2025-04" db="UniProtKB">
        <authorList>
            <consortium name="RefSeq"/>
        </authorList>
    </citation>
    <scope>IDENTIFICATION</scope>
    <source>
        <strain evidence="4">CBS 304.34</strain>
    </source>
</reference>
<dbReference type="EMBL" id="MU003726">
    <property type="protein sequence ID" value="KAF2801922.1"/>
    <property type="molecule type" value="Genomic_DNA"/>
</dbReference>
<dbReference type="Gene3D" id="3.30.70.100">
    <property type="match status" value="1"/>
</dbReference>
<reference evidence="2 4" key="1">
    <citation type="journal article" date="2020" name="Stud. Mycol.">
        <title>101 Dothideomycetes genomes: a test case for predicting lifestyles and emergence of pathogens.</title>
        <authorList>
            <person name="Haridas S."/>
            <person name="Albert R."/>
            <person name="Binder M."/>
            <person name="Bloem J."/>
            <person name="Labutti K."/>
            <person name="Salamov A."/>
            <person name="Andreopoulos B."/>
            <person name="Baker S."/>
            <person name="Barry K."/>
            <person name="Bills G."/>
            <person name="Bluhm B."/>
            <person name="Cannon C."/>
            <person name="Castanera R."/>
            <person name="Culley D."/>
            <person name="Daum C."/>
            <person name="Ezra D."/>
            <person name="Gonzalez J."/>
            <person name="Henrissat B."/>
            <person name="Kuo A."/>
            <person name="Liang C."/>
            <person name="Lipzen A."/>
            <person name="Lutzoni F."/>
            <person name="Magnuson J."/>
            <person name="Mondo S."/>
            <person name="Nolan M."/>
            <person name="Ohm R."/>
            <person name="Pangilinan J."/>
            <person name="Park H.-J."/>
            <person name="Ramirez L."/>
            <person name="Alfaro M."/>
            <person name="Sun H."/>
            <person name="Tritt A."/>
            <person name="Yoshinaga Y."/>
            <person name="Zwiers L.-H."/>
            <person name="Turgeon B."/>
            <person name="Goodwin S."/>
            <person name="Spatafora J."/>
            <person name="Crous P."/>
            <person name="Grigoriev I."/>
        </authorList>
    </citation>
    <scope>NUCLEOTIDE SEQUENCE</scope>
    <source>
        <strain evidence="2 4">CBS 304.34</strain>
    </source>
</reference>
<dbReference type="OrthoDB" id="4892971at2759"/>